<keyword evidence="1" id="KW-0472">Membrane</keyword>
<evidence type="ECO:0000313" key="2">
    <source>
        <dbReference type="EMBL" id="CDP37881.1"/>
    </source>
</evidence>
<gene>
    <name evidence="2" type="ORF">GNLVRS02_ARAD1D21648g</name>
</gene>
<proteinExistence type="predicted"/>
<reference evidence="2" key="2">
    <citation type="submission" date="2014-06" db="EMBL/GenBank/DDBJ databases">
        <title>The complete genome of Blastobotrys (Arxula) adeninivorans LS3 - a yeast of biotechnological interest.</title>
        <authorList>
            <person name="Kunze G."/>
            <person name="Gaillardin C."/>
            <person name="Czernicka M."/>
            <person name="Durrens P."/>
            <person name="Martin T."/>
            <person name="Boer E."/>
            <person name="Gabaldon T."/>
            <person name="Cruz J."/>
            <person name="Talla E."/>
            <person name="Marck C."/>
            <person name="Goffeau A."/>
            <person name="Barbe V."/>
            <person name="Baret P."/>
            <person name="Baronian K."/>
            <person name="Beier S."/>
            <person name="Bleykasten C."/>
            <person name="Bode R."/>
            <person name="Casaregola S."/>
            <person name="Despons L."/>
            <person name="Fairhead C."/>
            <person name="Giersberg M."/>
            <person name="Gierski P."/>
            <person name="Hahnel U."/>
            <person name="Hartmann A."/>
            <person name="Jankowska D."/>
            <person name="Jubin C."/>
            <person name="Jung P."/>
            <person name="Lafontaine I."/>
            <person name="Leh-Louis V."/>
            <person name="Lemaire M."/>
            <person name="Marcet-Houben M."/>
            <person name="Mascher M."/>
            <person name="Morel G."/>
            <person name="Richard G.-F."/>
            <person name="Riechen J."/>
            <person name="Sacerdot C."/>
            <person name="Sarkar A."/>
            <person name="Savel G."/>
            <person name="Schacherer J."/>
            <person name="Sherman D."/>
            <person name="Straub M.-L."/>
            <person name="Stein N."/>
            <person name="Thierry A."/>
            <person name="Trautwein-Schult A."/>
            <person name="Westhof E."/>
            <person name="Worch S."/>
            <person name="Dujon B."/>
            <person name="Souciet J.-L."/>
            <person name="Wincker P."/>
            <person name="Scholz U."/>
            <person name="Neuveglise N."/>
        </authorList>
    </citation>
    <scope>NUCLEOTIDE SEQUENCE</scope>
    <source>
        <strain evidence="2">LS3</strain>
    </source>
</reference>
<sequence>MDDSSTLVSVPSKEKLVQARCRDCSGATWLLPQCAPQYPPQCPEPPQLRLSQTLSLSQQELADHLKGLRTMLVVGLVFPPVWAICPVYNCQLRSQLHEASVDFALLGPSSASKSIWSLSNLRNTQSVRFWVIVGDIACVLAVVELSILTIVCAILLPKLTISV</sequence>
<keyword evidence="1" id="KW-0812">Transmembrane</keyword>
<feature type="transmembrane region" description="Helical" evidence="1">
    <location>
        <begin position="129"/>
        <end position="156"/>
    </location>
</feature>
<dbReference type="AlphaFoldDB" id="A0A060TFB2"/>
<keyword evidence="1" id="KW-1133">Transmembrane helix</keyword>
<reference evidence="2" key="1">
    <citation type="submission" date="2014-02" db="EMBL/GenBank/DDBJ databases">
        <authorList>
            <person name="Genoscope - CEA"/>
        </authorList>
    </citation>
    <scope>NUCLEOTIDE SEQUENCE</scope>
    <source>
        <strain evidence="2">LS3</strain>
    </source>
</reference>
<protein>
    <submittedName>
        <fullName evidence="2">ARAD1D21648p</fullName>
    </submittedName>
</protein>
<accession>A0A060TFB2</accession>
<organism evidence="2">
    <name type="scientific">Blastobotrys adeninivorans</name>
    <name type="common">Yeast</name>
    <name type="synonym">Arxula adeninivorans</name>
    <dbReference type="NCBI Taxonomy" id="409370"/>
    <lineage>
        <taxon>Eukaryota</taxon>
        <taxon>Fungi</taxon>
        <taxon>Dikarya</taxon>
        <taxon>Ascomycota</taxon>
        <taxon>Saccharomycotina</taxon>
        <taxon>Dipodascomycetes</taxon>
        <taxon>Dipodascales</taxon>
        <taxon>Trichomonascaceae</taxon>
        <taxon>Blastobotrys</taxon>
    </lineage>
</organism>
<evidence type="ECO:0000256" key="1">
    <source>
        <dbReference type="SAM" id="Phobius"/>
    </source>
</evidence>
<dbReference type="EMBL" id="HG937694">
    <property type="protein sequence ID" value="CDP37881.1"/>
    <property type="molecule type" value="Genomic_DNA"/>
</dbReference>
<name>A0A060TFB2_BLAAD</name>